<dbReference type="EMBL" id="CAJVPM010021544">
    <property type="protein sequence ID" value="CAG8640670.1"/>
    <property type="molecule type" value="Genomic_DNA"/>
</dbReference>
<protein>
    <submittedName>
        <fullName evidence="1">1458_t:CDS:1</fullName>
    </submittedName>
</protein>
<dbReference type="Proteomes" id="UP000789860">
    <property type="component" value="Unassembled WGS sequence"/>
</dbReference>
<organism evidence="1 2">
    <name type="scientific">Scutellospora calospora</name>
    <dbReference type="NCBI Taxonomy" id="85575"/>
    <lineage>
        <taxon>Eukaryota</taxon>
        <taxon>Fungi</taxon>
        <taxon>Fungi incertae sedis</taxon>
        <taxon>Mucoromycota</taxon>
        <taxon>Glomeromycotina</taxon>
        <taxon>Glomeromycetes</taxon>
        <taxon>Diversisporales</taxon>
        <taxon>Gigasporaceae</taxon>
        <taxon>Scutellospora</taxon>
    </lineage>
</organism>
<sequence>LSQNFSFSIMVWKKKKRGGSKKNRQEAPRERDNTKSLFDDIVRENEALERFYKAQNIIPETEWERFMEVNKTTLPTSFRITGSRRYPDELGWQHSASRNVIKKSLVFQNFHKWLVAETEVGNISRQEAVSMIPPLLLDVKPGHWVLDMCAAPGSKTVQIIEAMHANDLQDKMIPCKSN</sequence>
<comment type="caution">
    <text evidence="1">The sequence shown here is derived from an EMBL/GenBank/DDBJ whole genome shotgun (WGS) entry which is preliminary data.</text>
</comment>
<reference evidence="1" key="1">
    <citation type="submission" date="2021-06" db="EMBL/GenBank/DDBJ databases">
        <authorList>
            <person name="Kallberg Y."/>
            <person name="Tangrot J."/>
            <person name="Rosling A."/>
        </authorList>
    </citation>
    <scope>NUCLEOTIDE SEQUENCE</scope>
    <source>
        <strain evidence="1">AU212A</strain>
    </source>
</reference>
<evidence type="ECO:0000313" key="2">
    <source>
        <dbReference type="Proteomes" id="UP000789860"/>
    </source>
</evidence>
<name>A0ACA9N9I4_9GLOM</name>
<gene>
    <name evidence="1" type="ORF">SCALOS_LOCUS8316</name>
</gene>
<proteinExistence type="predicted"/>
<evidence type="ECO:0000313" key="1">
    <source>
        <dbReference type="EMBL" id="CAG8640670.1"/>
    </source>
</evidence>
<accession>A0ACA9N9I4</accession>
<keyword evidence="2" id="KW-1185">Reference proteome</keyword>
<feature type="non-terminal residue" evidence="1">
    <location>
        <position position="1"/>
    </location>
</feature>